<sequence>MSEDLANNVKEAVFKVNDPHMGVSIVEMGIVQSIDIDGTTAKIVIKPTNPGCMSVARMAADAKSQALSVDGIEDTEIIIEGHAMADSINEMINKKPTN</sequence>
<accession>A0A366MB11</accession>
<dbReference type="Proteomes" id="UP000253099">
    <property type="component" value="Unassembled WGS sequence"/>
</dbReference>
<dbReference type="EMBL" id="NIZT01000025">
    <property type="protein sequence ID" value="RBQ23421.1"/>
    <property type="molecule type" value="Genomic_DNA"/>
</dbReference>
<evidence type="ECO:0000313" key="2">
    <source>
        <dbReference type="EMBL" id="RBQ23421.1"/>
    </source>
</evidence>
<dbReference type="PANTHER" id="PTHR42831:SF1">
    <property type="entry name" value="FE-S PROTEIN MATURATION AUXILIARY FACTOR YITW"/>
    <property type="match status" value="1"/>
</dbReference>
<dbReference type="InterPro" id="IPR002744">
    <property type="entry name" value="MIP18-like"/>
</dbReference>
<feature type="domain" description="MIP18 family-like" evidence="1">
    <location>
        <begin position="8"/>
        <end position="77"/>
    </location>
</feature>
<comment type="caution">
    <text evidence="2">The sequence shown here is derived from an EMBL/GenBank/DDBJ whole genome shotgun (WGS) entry which is preliminary data.</text>
</comment>
<protein>
    <recommendedName>
        <fullName evidence="1">MIP18 family-like domain-containing protein</fullName>
    </recommendedName>
</protein>
<evidence type="ECO:0000313" key="3">
    <source>
        <dbReference type="Proteomes" id="UP000253099"/>
    </source>
</evidence>
<evidence type="ECO:0000259" key="1">
    <source>
        <dbReference type="Pfam" id="PF01883"/>
    </source>
</evidence>
<reference evidence="2 3" key="1">
    <citation type="submission" date="2018-06" db="EMBL/GenBank/DDBJ databases">
        <title>Genomic insight into two independent archaeal endosymbiosis events.</title>
        <authorList>
            <person name="Lind A.E."/>
            <person name="Lewis W.H."/>
            <person name="Spang A."/>
            <person name="Guy L."/>
            <person name="Embley M.T."/>
            <person name="Ettema T.J.G."/>
        </authorList>
    </citation>
    <scope>NUCLEOTIDE SEQUENCE [LARGE SCALE GENOMIC DNA]</scope>
    <source>
        <strain evidence="2">NOE</strain>
    </source>
</reference>
<dbReference type="InterPro" id="IPR052339">
    <property type="entry name" value="Fe-S_Maturation_MIP18"/>
</dbReference>
<gene>
    <name evidence="2" type="ORF">ALNOE001_10030</name>
</gene>
<dbReference type="SUPFAM" id="SSF117916">
    <property type="entry name" value="Fe-S cluster assembly (FSCA) domain-like"/>
    <property type="match status" value="1"/>
</dbReference>
<dbReference type="Gene3D" id="3.30.300.130">
    <property type="entry name" value="Fe-S cluster assembly (FSCA)"/>
    <property type="match status" value="1"/>
</dbReference>
<dbReference type="PANTHER" id="PTHR42831">
    <property type="entry name" value="FE-S PROTEIN MATURATION AUXILIARY FACTOR YITW"/>
    <property type="match status" value="1"/>
</dbReference>
<keyword evidence="3" id="KW-1185">Reference proteome</keyword>
<proteinExistence type="predicted"/>
<organism evidence="2 3">
    <name type="scientific">Candidatus Methanobinarius endosymbioticus</name>
    <dbReference type="NCBI Taxonomy" id="2006182"/>
    <lineage>
        <taxon>Archaea</taxon>
        <taxon>Methanobacteriati</taxon>
        <taxon>Methanobacteriota</taxon>
        <taxon>Methanomada group</taxon>
        <taxon>Methanobacteria</taxon>
        <taxon>Methanobacteriales</taxon>
        <taxon>Methanobacteriaceae</taxon>
        <taxon>Candidatus Methanobinarius</taxon>
    </lineage>
</organism>
<dbReference type="Pfam" id="PF01883">
    <property type="entry name" value="FeS_assembly_P"/>
    <property type="match status" value="1"/>
</dbReference>
<name>A0A366MB11_9EURY</name>
<dbReference type="AlphaFoldDB" id="A0A366MB11"/>
<dbReference type="InterPro" id="IPR034904">
    <property type="entry name" value="FSCA_dom_sf"/>
</dbReference>